<dbReference type="Pfam" id="PF00849">
    <property type="entry name" value="PseudoU_synth_2"/>
    <property type="match status" value="1"/>
</dbReference>
<name>A0A9P1BQY1_9DINO</name>
<dbReference type="GO" id="GO:0003723">
    <property type="term" value="F:RNA binding"/>
    <property type="evidence" value="ECO:0007669"/>
    <property type="project" value="InterPro"/>
</dbReference>
<gene>
    <name evidence="4" type="ORF">C1SCF055_LOCUS4570</name>
</gene>
<dbReference type="Proteomes" id="UP001152797">
    <property type="component" value="Unassembled WGS sequence"/>
</dbReference>
<dbReference type="InterPro" id="IPR020103">
    <property type="entry name" value="PsdUridine_synth_cat_dom_sf"/>
</dbReference>
<reference evidence="4" key="1">
    <citation type="submission" date="2022-10" db="EMBL/GenBank/DDBJ databases">
        <authorList>
            <person name="Chen Y."/>
            <person name="Dougan E. K."/>
            <person name="Chan C."/>
            <person name="Rhodes N."/>
            <person name="Thang M."/>
        </authorList>
    </citation>
    <scope>NUCLEOTIDE SEQUENCE</scope>
</reference>
<dbReference type="AlphaFoldDB" id="A0A9P1BQY1"/>
<comment type="similarity">
    <text evidence="1">Belongs to the pseudouridine synthase RluA family.</text>
</comment>
<dbReference type="Gene3D" id="1.25.40.10">
    <property type="entry name" value="Tetratricopeptide repeat domain"/>
    <property type="match status" value="2"/>
</dbReference>
<evidence type="ECO:0000313" key="4">
    <source>
        <dbReference type="EMBL" id="CAI3976346.1"/>
    </source>
</evidence>
<evidence type="ECO:0000313" key="5">
    <source>
        <dbReference type="EMBL" id="CAL4763658.1"/>
    </source>
</evidence>
<proteinExistence type="inferred from homology"/>
<comment type="caution">
    <text evidence="4">The sequence shown here is derived from an EMBL/GenBank/DDBJ whole genome shotgun (WGS) entry which is preliminary data.</text>
</comment>
<dbReference type="PANTHER" id="PTHR21600">
    <property type="entry name" value="MITOCHONDRIAL RNA PSEUDOURIDINE SYNTHASE"/>
    <property type="match status" value="1"/>
</dbReference>
<reference evidence="5 6" key="2">
    <citation type="submission" date="2024-05" db="EMBL/GenBank/DDBJ databases">
        <authorList>
            <person name="Chen Y."/>
            <person name="Shah S."/>
            <person name="Dougan E. K."/>
            <person name="Thang M."/>
            <person name="Chan C."/>
        </authorList>
    </citation>
    <scope>NUCLEOTIDE SEQUENCE [LARGE SCALE GENOMIC DNA]</scope>
</reference>
<dbReference type="InterPro" id="IPR050188">
    <property type="entry name" value="RluA_PseudoU_synthase"/>
</dbReference>
<feature type="domain" description="Pseudouridine synthase RsuA/RluA-like" evidence="3">
    <location>
        <begin position="657"/>
        <end position="809"/>
    </location>
</feature>
<sequence>MVRAGGPRAKGSECHSRSRGAAKLRGRWPSGLEQLSELRTKRLTPLDPVLLCTTNSACEKAGHWPMAVMALQAAVRSKVSPDEFLWSPILRGAVWHKASAILFALPQRRLEFGAVSASAAISTSHSSWQWAQSLLRSLAEVKQRLNLVIFNAAGTAAGSNGAHWQMAVQHLKRLEHRFFVPDEVSFLAVFKSFQVTQQSWDIAFRLLLEDGFHYFQSKTVTAFLGGASRQWRFAILLQERLRKAGLENDPALQRGVLKTQGSVGQWRRVFKQLTVDPSDAVRASNGLSACVTARQWQQGLQLLEQLRRRWQCDLVCLHGAASCLRWPQALWLLRSSWKSRMQRDVVGFGTLMSAAESEWPLTLSCLQEMSYHKVSTSRVARNAALGAVGSTSSSTSSKMSTWRRAVQLFGMEEQPGEVTFRALLAALEENGEEARALQLLWEADSAGVVKSSSFYLWAFARLTISDPECLADALQFALRGLKSSTCVPQELSTLLWSSSSLGASNEQFTQLIAEQALHQLSGFSLGDLLFLTLGACDLLTESVVSAAAVDLGRELEKEMLRRFQRFEAPKSLNPGSLKAESAALAEDMLGVVWALNLAQMGTTLYAAASRAMRRLAHRLDGQSDLQQPAIAKVNETVTLQLSNDQPELHPLGDRLLILKPCGWETAGAMEDAKQLPQHLQALGFDRPVLRDQQHQCGFIHRLDVPSSGLLLCGLTYQAYYNLKLQLSTGRIRRDYLVLCHGFLSDRHYIRARVTWKDADPGPSRCGRGKPSITFLRREASAWLPGYQASTLLDISLGTGRRHQIRSHLAFIGHAVVCDSKYCADETFRQDAPLCPQNCLHRYGLALLEGSEARSFAAPLPEAFGALLQELEGKAPSDAEVLKRHTCACTSRLIVRLIDSGDQYAVKPENLRTTEEEANELMGSELEDVSIYNPALQSEAAKLRESGKLNDLQNDPELKPVFEECCRHKLAIP</sequence>
<evidence type="ECO:0000256" key="1">
    <source>
        <dbReference type="ARBA" id="ARBA00010876"/>
    </source>
</evidence>
<feature type="region of interest" description="Disordered" evidence="2">
    <location>
        <begin position="1"/>
        <end position="20"/>
    </location>
</feature>
<evidence type="ECO:0000259" key="3">
    <source>
        <dbReference type="Pfam" id="PF00849"/>
    </source>
</evidence>
<dbReference type="CDD" id="cd02869">
    <property type="entry name" value="PseudoU_synth_RluA_like"/>
    <property type="match status" value="1"/>
</dbReference>
<keyword evidence="5" id="KW-0413">Isomerase</keyword>
<accession>A0A9P1BQY1</accession>
<organism evidence="4">
    <name type="scientific">Cladocopium goreaui</name>
    <dbReference type="NCBI Taxonomy" id="2562237"/>
    <lineage>
        <taxon>Eukaryota</taxon>
        <taxon>Sar</taxon>
        <taxon>Alveolata</taxon>
        <taxon>Dinophyceae</taxon>
        <taxon>Suessiales</taxon>
        <taxon>Symbiodiniaceae</taxon>
        <taxon>Cladocopium</taxon>
    </lineage>
</organism>
<dbReference type="OrthoDB" id="428658at2759"/>
<dbReference type="GO" id="GO:0000455">
    <property type="term" value="P:enzyme-directed rRNA pseudouridine synthesis"/>
    <property type="evidence" value="ECO:0007669"/>
    <property type="project" value="TreeGrafter"/>
</dbReference>
<dbReference type="InterPro" id="IPR011990">
    <property type="entry name" value="TPR-like_helical_dom_sf"/>
</dbReference>
<dbReference type="InterPro" id="IPR006145">
    <property type="entry name" value="PsdUridine_synth_RsuA/RluA"/>
</dbReference>
<dbReference type="GO" id="GO:0009982">
    <property type="term" value="F:pseudouridine synthase activity"/>
    <property type="evidence" value="ECO:0007669"/>
    <property type="project" value="InterPro"/>
</dbReference>
<evidence type="ECO:0000313" key="6">
    <source>
        <dbReference type="Proteomes" id="UP001152797"/>
    </source>
</evidence>
<dbReference type="EMBL" id="CAMXCT010000263">
    <property type="protein sequence ID" value="CAI3976346.1"/>
    <property type="molecule type" value="Genomic_DNA"/>
</dbReference>
<dbReference type="PANTHER" id="PTHR21600:SF87">
    <property type="entry name" value="RNA PSEUDOURIDYLATE SYNTHASE DOMAIN-CONTAINING PROTEIN 1"/>
    <property type="match status" value="1"/>
</dbReference>
<protein>
    <submittedName>
        <fullName evidence="5">Ribosomal large subunit pseudouridine synthase D (23S rRNA pseudouridine(1911/1915/1917) synthase) (rRNA pseudouridylate synthase D) (rRNA-uridine isomerase D)</fullName>
    </submittedName>
</protein>
<dbReference type="Gene3D" id="3.30.2350.10">
    <property type="entry name" value="Pseudouridine synthase"/>
    <property type="match status" value="1"/>
</dbReference>
<evidence type="ECO:0000256" key="2">
    <source>
        <dbReference type="SAM" id="MobiDB-lite"/>
    </source>
</evidence>
<dbReference type="EMBL" id="CAMXCT020000263">
    <property type="protein sequence ID" value="CAL1129721.1"/>
    <property type="molecule type" value="Genomic_DNA"/>
</dbReference>
<keyword evidence="6" id="KW-1185">Reference proteome</keyword>
<dbReference type="EMBL" id="CAMXCT030000263">
    <property type="protein sequence ID" value="CAL4763658.1"/>
    <property type="molecule type" value="Genomic_DNA"/>
</dbReference>
<dbReference type="SUPFAM" id="SSF55120">
    <property type="entry name" value="Pseudouridine synthase"/>
    <property type="match status" value="1"/>
</dbReference>